<proteinExistence type="predicted"/>
<gene>
    <name evidence="3" type="ORF">QYE76_047946</name>
</gene>
<evidence type="ECO:0000313" key="3">
    <source>
        <dbReference type="EMBL" id="KAK1687098.1"/>
    </source>
</evidence>
<evidence type="ECO:0000256" key="1">
    <source>
        <dbReference type="SAM" id="MobiDB-lite"/>
    </source>
</evidence>
<keyword evidence="4" id="KW-1185">Reference proteome</keyword>
<accession>A0AAD8TSU7</accession>
<feature type="compositionally biased region" description="Gly residues" evidence="1">
    <location>
        <begin position="9"/>
        <end position="33"/>
    </location>
</feature>
<dbReference type="Pfam" id="PF13966">
    <property type="entry name" value="zf-RVT"/>
    <property type="match status" value="1"/>
</dbReference>
<protein>
    <recommendedName>
        <fullName evidence="2">Reverse transcriptase zinc-binding domain-containing protein</fullName>
    </recommendedName>
</protein>
<dbReference type="AlphaFoldDB" id="A0AAD8TSU7"/>
<dbReference type="EMBL" id="JAUUTY010000002">
    <property type="protein sequence ID" value="KAK1687098.1"/>
    <property type="molecule type" value="Genomic_DNA"/>
</dbReference>
<evidence type="ECO:0000313" key="4">
    <source>
        <dbReference type="Proteomes" id="UP001231189"/>
    </source>
</evidence>
<evidence type="ECO:0000259" key="2">
    <source>
        <dbReference type="Pfam" id="PF13966"/>
    </source>
</evidence>
<reference evidence="3" key="1">
    <citation type="submission" date="2023-07" db="EMBL/GenBank/DDBJ databases">
        <title>A chromosome-level genome assembly of Lolium multiflorum.</title>
        <authorList>
            <person name="Chen Y."/>
            <person name="Copetti D."/>
            <person name="Kolliker R."/>
            <person name="Studer B."/>
        </authorList>
    </citation>
    <scope>NUCLEOTIDE SEQUENCE</scope>
    <source>
        <strain evidence="3">02402/16</strain>
        <tissue evidence="3">Leaf</tissue>
    </source>
</reference>
<dbReference type="PANTHER" id="PTHR36617:SF16">
    <property type="entry name" value="OS04G0516500 PROTEIN"/>
    <property type="match status" value="1"/>
</dbReference>
<dbReference type="PANTHER" id="PTHR36617">
    <property type="entry name" value="PROTEIN, PUTATIVE-RELATED"/>
    <property type="match status" value="1"/>
</dbReference>
<feature type="domain" description="Reverse transcriptase zinc-binding" evidence="2">
    <location>
        <begin position="259"/>
        <end position="342"/>
    </location>
</feature>
<dbReference type="InterPro" id="IPR026960">
    <property type="entry name" value="RVT-Znf"/>
</dbReference>
<dbReference type="Proteomes" id="UP001231189">
    <property type="component" value="Unassembled WGS sequence"/>
</dbReference>
<organism evidence="3 4">
    <name type="scientific">Lolium multiflorum</name>
    <name type="common">Italian ryegrass</name>
    <name type="synonym">Lolium perenne subsp. multiflorum</name>
    <dbReference type="NCBI Taxonomy" id="4521"/>
    <lineage>
        <taxon>Eukaryota</taxon>
        <taxon>Viridiplantae</taxon>
        <taxon>Streptophyta</taxon>
        <taxon>Embryophyta</taxon>
        <taxon>Tracheophyta</taxon>
        <taxon>Spermatophyta</taxon>
        <taxon>Magnoliopsida</taxon>
        <taxon>Liliopsida</taxon>
        <taxon>Poales</taxon>
        <taxon>Poaceae</taxon>
        <taxon>BOP clade</taxon>
        <taxon>Pooideae</taxon>
        <taxon>Poodae</taxon>
        <taxon>Poeae</taxon>
        <taxon>Poeae Chloroplast Group 2 (Poeae type)</taxon>
        <taxon>Loliodinae</taxon>
        <taxon>Loliinae</taxon>
        <taxon>Lolium</taxon>
    </lineage>
</organism>
<name>A0AAD8TSU7_LOLMU</name>
<feature type="region of interest" description="Disordered" evidence="1">
    <location>
        <begin position="1"/>
        <end position="36"/>
    </location>
</feature>
<sequence>MGTPWGSEAGPGLGVGGQDTHGGGGGEAGGGAGAPWPGRAVGAAGYAARGGDRTGVVIPCVPMRYRRMPWTAVARSRMAVESSCCERRGRRRRHRPGAAAPVEGGGSCAAAEEAGGVSEAAAVVAVGWLEDMIVEVSDTKLVETRVLPGRGRRLIVAECLPLYRVVTRATVVSGTSTAFWLDKWLPGKPLAERFPAIFSHVTRPHASVEQVISAGFSLQPRLITAAERDLVEVQGIVRATALSDGQDLRRIDSPAAPLFSTREAYRLLSPSQPRDASACISWGLRLPSKVRIFSYLADIDRLSTRANLFAKNCAPSAICAACHLPETGRHLFFDCALAGEVWDRLGTSIPERSFSLWELQPPAGAMTHIWHSGLATILWSLWKARNDLVFNAKSSTASVVLRRAADDLTLWRWRYSIIDRGRLDALRSFLLSSAM</sequence>
<comment type="caution">
    <text evidence="3">The sequence shown here is derived from an EMBL/GenBank/DDBJ whole genome shotgun (WGS) entry which is preliminary data.</text>
</comment>